<dbReference type="WBParaSite" id="HPBE_0002701301-mRNA-1">
    <property type="protein sequence ID" value="HPBE_0002701301-mRNA-1"/>
    <property type="gene ID" value="HPBE_0002701301"/>
</dbReference>
<organism evidence="2 3">
    <name type="scientific">Heligmosomoides polygyrus</name>
    <name type="common">Parasitic roundworm</name>
    <dbReference type="NCBI Taxonomy" id="6339"/>
    <lineage>
        <taxon>Eukaryota</taxon>
        <taxon>Metazoa</taxon>
        <taxon>Ecdysozoa</taxon>
        <taxon>Nematoda</taxon>
        <taxon>Chromadorea</taxon>
        <taxon>Rhabditida</taxon>
        <taxon>Rhabditina</taxon>
        <taxon>Rhabditomorpha</taxon>
        <taxon>Strongyloidea</taxon>
        <taxon>Heligmosomidae</taxon>
        <taxon>Heligmosomoides</taxon>
    </lineage>
</organism>
<accession>A0A3P8E8U8</accession>
<dbReference type="EMBL" id="UZAH01041609">
    <property type="protein sequence ID" value="VDP60422.1"/>
    <property type="molecule type" value="Genomic_DNA"/>
</dbReference>
<dbReference type="AlphaFoldDB" id="A0A183GWE3"/>
<evidence type="ECO:0000313" key="2">
    <source>
        <dbReference type="Proteomes" id="UP000050761"/>
    </source>
</evidence>
<evidence type="ECO:0000313" key="1">
    <source>
        <dbReference type="EMBL" id="VDP60422.1"/>
    </source>
</evidence>
<protein>
    <submittedName>
        <fullName evidence="3">Secreted protein</fullName>
    </submittedName>
</protein>
<dbReference type="Proteomes" id="UP000050761">
    <property type="component" value="Unassembled WGS sequence"/>
</dbReference>
<name>A0A183GWE3_HELPZ</name>
<sequence length="89" mass="10353">MMALRWSDGCVSISINFSLEVRKNSLYMMIPLCQRLWLCQKNTTHQEMTMKTMMRTEPKCGMKMLWLMIDSPSLKNAASDSEDCEEPIL</sequence>
<evidence type="ECO:0000313" key="3">
    <source>
        <dbReference type="WBParaSite" id="HPBE_0002701301-mRNA-1"/>
    </source>
</evidence>
<reference evidence="3" key="2">
    <citation type="submission" date="2019-09" db="UniProtKB">
        <authorList>
            <consortium name="WormBaseParasite"/>
        </authorList>
    </citation>
    <scope>IDENTIFICATION</scope>
</reference>
<gene>
    <name evidence="1" type="ORF">HPBE_LOCUS27012</name>
</gene>
<reference evidence="1 2" key="1">
    <citation type="submission" date="2018-11" db="EMBL/GenBank/DDBJ databases">
        <authorList>
            <consortium name="Pathogen Informatics"/>
        </authorList>
    </citation>
    <scope>NUCLEOTIDE SEQUENCE [LARGE SCALE GENOMIC DNA]</scope>
</reference>
<proteinExistence type="predicted"/>
<accession>A0A183GWE3</accession>
<keyword evidence="2" id="KW-1185">Reference proteome</keyword>